<dbReference type="Proteomes" id="UP000799436">
    <property type="component" value="Unassembled WGS sequence"/>
</dbReference>
<keyword evidence="1" id="KW-0472">Membrane</keyword>
<keyword evidence="3" id="KW-1185">Reference proteome</keyword>
<name>A0A6G1KUH6_9PEZI</name>
<dbReference type="PANTHER" id="PTHR42083">
    <property type="entry name" value="MARVEL DOMAIN-CONTAINING PROTEIN"/>
    <property type="match status" value="1"/>
</dbReference>
<dbReference type="EMBL" id="ML995929">
    <property type="protein sequence ID" value="KAF2764323.1"/>
    <property type="molecule type" value="Genomic_DNA"/>
</dbReference>
<evidence type="ECO:0000313" key="3">
    <source>
        <dbReference type="Proteomes" id="UP000799436"/>
    </source>
</evidence>
<feature type="transmembrane region" description="Helical" evidence="1">
    <location>
        <begin position="89"/>
        <end position="109"/>
    </location>
</feature>
<protein>
    <recommendedName>
        <fullName evidence="4">MARVEL domain-containing protein</fullName>
    </recommendedName>
</protein>
<dbReference type="AlphaFoldDB" id="A0A6G1KUH6"/>
<feature type="transmembrane region" description="Helical" evidence="1">
    <location>
        <begin position="57"/>
        <end position="77"/>
    </location>
</feature>
<keyword evidence="1" id="KW-1133">Transmembrane helix</keyword>
<evidence type="ECO:0000313" key="2">
    <source>
        <dbReference type="EMBL" id="KAF2764323.1"/>
    </source>
</evidence>
<reference evidence="2" key="1">
    <citation type="journal article" date="2020" name="Stud. Mycol.">
        <title>101 Dothideomycetes genomes: a test case for predicting lifestyles and emergence of pathogens.</title>
        <authorList>
            <person name="Haridas S."/>
            <person name="Albert R."/>
            <person name="Binder M."/>
            <person name="Bloem J."/>
            <person name="Labutti K."/>
            <person name="Salamov A."/>
            <person name="Andreopoulos B."/>
            <person name="Baker S."/>
            <person name="Barry K."/>
            <person name="Bills G."/>
            <person name="Bluhm B."/>
            <person name="Cannon C."/>
            <person name="Castanera R."/>
            <person name="Culley D."/>
            <person name="Daum C."/>
            <person name="Ezra D."/>
            <person name="Gonzalez J."/>
            <person name="Henrissat B."/>
            <person name="Kuo A."/>
            <person name="Liang C."/>
            <person name="Lipzen A."/>
            <person name="Lutzoni F."/>
            <person name="Magnuson J."/>
            <person name="Mondo S."/>
            <person name="Nolan M."/>
            <person name="Ohm R."/>
            <person name="Pangilinan J."/>
            <person name="Park H.-J."/>
            <person name="Ramirez L."/>
            <person name="Alfaro M."/>
            <person name="Sun H."/>
            <person name="Tritt A."/>
            <person name="Yoshinaga Y."/>
            <person name="Zwiers L.-H."/>
            <person name="Turgeon B."/>
            <person name="Goodwin S."/>
            <person name="Spatafora J."/>
            <person name="Crous P."/>
            <person name="Grigoriev I."/>
        </authorList>
    </citation>
    <scope>NUCLEOTIDE SEQUENCE</scope>
    <source>
        <strain evidence="2">CBS 116005</strain>
    </source>
</reference>
<dbReference type="PANTHER" id="PTHR42083:SF1">
    <property type="entry name" value="MARVEL DOMAIN-CONTAINING PROTEIN"/>
    <property type="match status" value="1"/>
</dbReference>
<evidence type="ECO:0000256" key="1">
    <source>
        <dbReference type="SAM" id="Phobius"/>
    </source>
</evidence>
<evidence type="ECO:0008006" key="4">
    <source>
        <dbReference type="Google" id="ProtNLM"/>
    </source>
</evidence>
<feature type="transmembrane region" description="Helical" evidence="1">
    <location>
        <begin position="22"/>
        <end position="41"/>
    </location>
</feature>
<gene>
    <name evidence="2" type="ORF">EJ03DRAFT_33120</name>
</gene>
<accession>A0A6G1KUH6</accession>
<dbReference type="OrthoDB" id="5363290at2759"/>
<organism evidence="2 3">
    <name type="scientific">Teratosphaeria nubilosa</name>
    <dbReference type="NCBI Taxonomy" id="161662"/>
    <lineage>
        <taxon>Eukaryota</taxon>
        <taxon>Fungi</taxon>
        <taxon>Dikarya</taxon>
        <taxon>Ascomycota</taxon>
        <taxon>Pezizomycotina</taxon>
        <taxon>Dothideomycetes</taxon>
        <taxon>Dothideomycetidae</taxon>
        <taxon>Mycosphaerellales</taxon>
        <taxon>Teratosphaeriaceae</taxon>
        <taxon>Teratosphaeria</taxon>
    </lineage>
</organism>
<proteinExistence type="predicted"/>
<keyword evidence="1" id="KW-0812">Transmembrane</keyword>
<sequence>MAIDFLTSHSSSGGLPGALLRIVLRFLQFVFALTVAGLYGVDLHHATQRHAYTDGKWVYAEVCAGLAAVTVLVYAVPFLKSFWAFGWDWIMFVLWTALFGVFGKIYIGAHPTPEQHGQIRMKHAVWIDLINMLLWLITASYSTLIFFRARRDGRTLHTGRAKV</sequence>
<feature type="transmembrane region" description="Helical" evidence="1">
    <location>
        <begin position="129"/>
        <end position="147"/>
    </location>
</feature>